<reference evidence="2 3" key="1">
    <citation type="journal article" date="2003" name="PLoS Biol.">
        <title>The genome sequence of Caenorhabditis briggsae: a platform for comparative genomics.</title>
        <authorList>
            <person name="Stein L.D."/>
            <person name="Bao Z."/>
            <person name="Blasiar D."/>
            <person name="Blumenthal T."/>
            <person name="Brent M.R."/>
            <person name="Chen N."/>
            <person name="Chinwalla A."/>
            <person name="Clarke L."/>
            <person name="Clee C."/>
            <person name="Coghlan A."/>
            <person name="Coulson A."/>
            <person name="D'Eustachio P."/>
            <person name="Fitch D.H."/>
            <person name="Fulton L.A."/>
            <person name="Fulton R.E."/>
            <person name="Griffiths-Jones S."/>
            <person name="Harris T.W."/>
            <person name="Hillier L.W."/>
            <person name="Kamath R."/>
            <person name="Kuwabara P.E."/>
            <person name="Mardis E.R."/>
            <person name="Marra M.A."/>
            <person name="Miner T.L."/>
            <person name="Minx P."/>
            <person name="Mullikin J.C."/>
            <person name="Plumb R.W."/>
            <person name="Rogers J."/>
            <person name="Schein J.E."/>
            <person name="Sohrmann M."/>
            <person name="Spieth J."/>
            <person name="Stajich J.E."/>
            <person name="Wei C."/>
            <person name="Willey D."/>
            <person name="Wilson R.K."/>
            <person name="Durbin R."/>
            <person name="Waterston R.H."/>
        </authorList>
    </citation>
    <scope>NUCLEOTIDE SEQUENCE [LARGE SCALE GENOMIC DNA]</scope>
    <source>
        <strain evidence="2 3">AF16</strain>
    </source>
</reference>
<dbReference type="AlphaFoldDB" id="A8Y0D5"/>
<feature type="compositionally biased region" description="Basic and acidic residues" evidence="1">
    <location>
        <begin position="70"/>
        <end position="83"/>
    </location>
</feature>
<dbReference type="KEGG" id="cbr:CBG_21558"/>
<dbReference type="InParanoid" id="A8Y0D5"/>
<sequence length="83" mass="9574">MFQLSRCLDHDGCPVLEQFEVYARLTRNYATSLSNSTCITPETIPGIVKICNRRPRPPSDHVESPCNNRPNDHSREMQTDRKE</sequence>
<dbReference type="Proteomes" id="UP000008549">
    <property type="component" value="Unassembled WGS sequence"/>
</dbReference>
<evidence type="ECO:0000256" key="1">
    <source>
        <dbReference type="SAM" id="MobiDB-lite"/>
    </source>
</evidence>
<keyword evidence="3" id="KW-1185">Reference proteome</keyword>
<proteinExistence type="predicted"/>
<dbReference type="GeneID" id="8574635"/>
<protein>
    <submittedName>
        <fullName evidence="2">Protein CBG21558</fullName>
    </submittedName>
</protein>
<evidence type="ECO:0000313" key="3">
    <source>
        <dbReference type="Proteomes" id="UP000008549"/>
    </source>
</evidence>
<dbReference type="HOGENOM" id="CLU_2544621_0_0_1"/>
<accession>A8Y0D5</accession>
<feature type="region of interest" description="Disordered" evidence="1">
    <location>
        <begin position="50"/>
        <end position="83"/>
    </location>
</feature>
<organism evidence="2 3">
    <name type="scientific">Caenorhabditis briggsae</name>
    <dbReference type="NCBI Taxonomy" id="6238"/>
    <lineage>
        <taxon>Eukaryota</taxon>
        <taxon>Metazoa</taxon>
        <taxon>Ecdysozoa</taxon>
        <taxon>Nematoda</taxon>
        <taxon>Chromadorea</taxon>
        <taxon>Rhabditida</taxon>
        <taxon>Rhabditina</taxon>
        <taxon>Rhabditomorpha</taxon>
        <taxon>Rhabditoidea</taxon>
        <taxon>Rhabditidae</taxon>
        <taxon>Peloderinae</taxon>
        <taxon>Caenorhabditis</taxon>
    </lineage>
</organism>
<evidence type="ECO:0000313" key="2">
    <source>
        <dbReference type="EMBL" id="CAP38320.1"/>
    </source>
</evidence>
<dbReference type="EMBL" id="HE601157">
    <property type="protein sequence ID" value="CAP38320.1"/>
    <property type="molecule type" value="Genomic_DNA"/>
</dbReference>
<reference evidence="2 3" key="2">
    <citation type="journal article" date="2011" name="PLoS Genet.">
        <title>Caenorhabditis briggsae recombinant inbred line genotypes reveal inter-strain incompatibility and the evolution of recombination.</title>
        <authorList>
            <person name="Ross J.A."/>
            <person name="Koboldt D.C."/>
            <person name="Staisch J.E."/>
            <person name="Chamberlin H.M."/>
            <person name="Gupta B.P."/>
            <person name="Miller R.D."/>
            <person name="Baird S.E."/>
            <person name="Haag E.S."/>
        </authorList>
    </citation>
    <scope>NUCLEOTIDE SEQUENCE [LARGE SCALE GENOMIC DNA]</scope>
    <source>
        <strain evidence="2 3">AF16</strain>
    </source>
</reference>
<dbReference type="RefSeq" id="XP_002632639.1">
    <property type="nucleotide sequence ID" value="XM_002632593.1"/>
</dbReference>
<name>A8Y0D5_CAEBR</name>
<dbReference type="CTD" id="8574635"/>
<gene>
    <name evidence="2" type="ORF">CBG21558</name>
    <name evidence="2" type="ORF">CBG_21558</name>
</gene>